<accession>A0AA38MBX2</accession>
<evidence type="ECO:0000256" key="5">
    <source>
        <dbReference type="SAM" id="SignalP"/>
    </source>
</evidence>
<dbReference type="AlphaFoldDB" id="A0AA38MBX2"/>
<gene>
    <name evidence="6" type="ORF">Zmor_016735</name>
</gene>
<feature type="chain" id="PRO_5041465416" evidence="5">
    <location>
        <begin position="16"/>
        <end position="297"/>
    </location>
</feature>
<protein>
    <submittedName>
        <fullName evidence="6">Uncharacterized protein</fullName>
    </submittedName>
</protein>
<proteinExistence type="predicted"/>
<keyword evidence="2 5" id="KW-0732">Signal</keyword>
<dbReference type="PROSITE" id="PS51450">
    <property type="entry name" value="LRR"/>
    <property type="match status" value="2"/>
</dbReference>
<evidence type="ECO:0000256" key="4">
    <source>
        <dbReference type="ARBA" id="ARBA00023180"/>
    </source>
</evidence>
<evidence type="ECO:0000256" key="1">
    <source>
        <dbReference type="ARBA" id="ARBA00022614"/>
    </source>
</evidence>
<dbReference type="Pfam" id="PF13306">
    <property type="entry name" value="LRR_5"/>
    <property type="match status" value="1"/>
</dbReference>
<dbReference type="SMART" id="SM00369">
    <property type="entry name" value="LRR_TYP"/>
    <property type="match status" value="3"/>
</dbReference>
<evidence type="ECO:0000256" key="3">
    <source>
        <dbReference type="ARBA" id="ARBA00022737"/>
    </source>
</evidence>
<dbReference type="InterPro" id="IPR050467">
    <property type="entry name" value="LRFN"/>
</dbReference>
<dbReference type="Gene3D" id="3.80.10.10">
    <property type="entry name" value="Ribonuclease Inhibitor"/>
    <property type="match status" value="1"/>
</dbReference>
<dbReference type="Pfam" id="PF13855">
    <property type="entry name" value="LRR_8"/>
    <property type="match status" value="1"/>
</dbReference>
<feature type="signal peptide" evidence="5">
    <location>
        <begin position="1"/>
        <end position="15"/>
    </location>
</feature>
<keyword evidence="4" id="KW-0325">Glycoprotein</keyword>
<dbReference type="InterPro" id="IPR026906">
    <property type="entry name" value="LRR_5"/>
</dbReference>
<keyword evidence="7" id="KW-1185">Reference proteome</keyword>
<evidence type="ECO:0000256" key="2">
    <source>
        <dbReference type="ARBA" id="ARBA00022729"/>
    </source>
</evidence>
<keyword evidence="3" id="KW-0677">Repeat</keyword>
<keyword evidence="1" id="KW-0433">Leucine-rich repeat</keyword>
<dbReference type="PANTHER" id="PTHR45842">
    <property type="entry name" value="SYNAPTIC ADHESION-LIKE MOLECULE SALM"/>
    <property type="match status" value="1"/>
</dbReference>
<dbReference type="Proteomes" id="UP001168821">
    <property type="component" value="Unassembled WGS sequence"/>
</dbReference>
<name>A0AA38MBX2_9CUCU</name>
<evidence type="ECO:0000313" key="7">
    <source>
        <dbReference type="Proteomes" id="UP001168821"/>
    </source>
</evidence>
<dbReference type="InterPro" id="IPR032675">
    <property type="entry name" value="LRR_dom_sf"/>
</dbReference>
<dbReference type="PRINTS" id="PR00019">
    <property type="entry name" value="LEURICHRPT"/>
</dbReference>
<evidence type="ECO:0000313" key="6">
    <source>
        <dbReference type="EMBL" id="KAJ3650649.1"/>
    </source>
</evidence>
<dbReference type="EMBL" id="JALNTZ010000005">
    <property type="protein sequence ID" value="KAJ3650649.1"/>
    <property type="molecule type" value="Genomic_DNA"/>
</dbReference>
<reference evidence="6" key="1">
    <citation type="journal article" date="2023" name="G3 (Bethesda)">
        <title>Whole genome assemblies of Zophobas morio and Tenebrio molitor.</title>
        <authorList>
            <person name="Kaur S."/>
            <person name="Stinson S.A."/>
            <person name="diCenzo G.C."/>
        </authorList>
    </citation>
    <scope>NUCLEOTIDE SEQUENCE</scope>
    <source>
        <strain evidence="6">QUZm001</strain>
    </source>
</reference>
<dbReference type="InterPro" id="IPR003591">
    <property type="entry name" value="Leu-rich_rpt_typical-subtyp"/>
</dbReference>
<dbReference type="SUPFAM" id="SSF52058">
    <property type="entry name" value="L domain-like"/>
    <property type="match status" value="1"/>
</dbReference>
<dbReference type="InterPro" id="IPR001611">
    <property type="entry name" value="Leu-rich_rpt"/>
</dbReference>
<organism evidence="6 7">
    <name type="scientific">Zophobas morio</name>
    <dbReference type="NCBI Taxonomy" id="2755281"/>
    <lineage>
        <taxon>Eukaryota</taxon>
        <taxon>Metazoa</taxon>
        <taxon>Ecdysozoa</taxon>
        <taxon>Arthropoda</taxon>
        <taxon>Hexapoda</taxon>
        <taxon>Insecta</taxon>
        <taxon>Pterygota</taxon>
        <taxon>Neoptera</taxon>
        <taxon>Endopterygota</taxon>
        <taxon>Coleoptera</taxon>
        <taxon>Polyphaga</taxon>
        <taxon>Cucujiformia</taxon>
        <taxon>Tenebrionidae</taxon>
        <taxon>Zophobas</taxon>
    </lineage>
</organism>
<dbReference type="PANTHER" id="PTHR45842:SF12">
    <property type="entry name" value="KEKKON 5, ISOFORM A"/>
    <property type="match status" value="1"/>
</dbReference>
<sequence length="297" mass="33467">MPPFLFLVLFSCVFAASPPCREEFEETICENFAFSPELILASATNKLTIRNAKGPIIHENFSNLTQVTEITFTRSEITNIESGSLCCTPNLTSVTVTDNGKFPKITKKNLQGCQRVKRMSFDGAGIEIEKGAFKETKGLQSLTINGTRMTRLEEGVLAGLEDLKSLTIQHSRIGRVEENAFKELRNLKVLDLQNNKIESVARGAFRNLVQLKVLNLSDNKLKSLTWEEFDGLKGLRVIFLERNDFDSVNVDKLVAGVPDLERIFLSYDKLSPQSRKRVEEVLPKFNITFIYIGKPLE</sequence>
<comment type="caution">
    <text evidence="6">The sequence shown here is derived from an EMBL/GenBank/DDBJ whole genome shotgun (WGS) entry which is preliminary data.</text>
</comment>